<evidence type="ECO:0000313" key="2">
    <source>
        <dbReference type="Proteomes" id="UP000293380"/>
    </source>
</evidence>
<evidence type="ECO:0000313" key="1">
    <source>
        <dbReference type="EMBL" id="TBM32408.1"/>
    </source>
</evidence>
<protein>
    <submittedName>
        <fullName evidence="1">Uncharacterized protein</fullName>
    </submittedName>
</protein>
<accession>A0A4V2J8C2</accession>
<reference evidence="1 2" key="1">
    <citation type="submission" date="2019-02" db="EMBL/GenBank/DDBJ databases">
        <title>Comparative genomic analysis of the Hafnia genus genomes.</title>
        <authorList>
            <person name="Zhiqiu Y."/>
            <person name="Chao Y."/>
            <person name="Yuhui D."/>
            <person name="Di H."/>
            <person name="Bin L."/>
        </authorList>
    </citation>
    <scope>NUCLEOTIDE SEQUENCE [LARGE SCALE GENOMIC DNA]</scope>
    <source>
        <strain evidence="1 2">PCM_1194</strain>
    </source>
</reference>
<organism evidence="1 2">
    <name type="scientific">Hafnia paralvei</name>
    <dbReference type="NCBI Taxonomy" id="546367"/>
    <lineage>
        <taxon>Bacteria</taxon>
        <taxon>Pseudomonadati</taxon>
        <taxon>Pseudomonadota</taxon>
        <taxon>Gammaproteobacteria</taxon>
        <taxon>Enterobacterales</taxon>
        <taxon>Hafniaceae</taxon>
        <taxon>Hafnia</taxon>
    </lineage>
</organism>
<name>A0A4V2J8C2_9GAMM</name>
<dbReference type="EMBL" id="SITD01000021">
    <property type="protein sequence ID" value="TBM32408.1"/>
    <property type="molecule type" value="Genomic_DNA"/>
</dbReference>
<gene>
    <name evidence="1" type="ORF">EYY89_00605</name>
</gene>
<dbReference type="Proteomes" id="UP000293380">
    <property type="component" value="Unassembled WGS sequence"/>
</dbReference>
<proteinExistence type="predicted"/>
<sequence>MSYILKEKWLEKFQGWLITGCAVINNYIVYLCVRQDIPDEKASSLWDSQIPTRLVALFLDDLNEPYAHTELFGFNRPKVGIALLPKEQGLMSSDSEKGAVFAMGSGGPWPMEYIDVTTWPGTKLKCISGYAYSVGIHRHVYKRCDRGKWIKLAKGLPEDNSGTDKGFDDIDGFSEQDIYAVGGCGDVWHYDGDTWTQCGFPSDQELSTVTCAPDGNVYIGGEGCSLWVGRGHSWQQVAKGGSTILWNETVWFQDKLWLSSDYQLQIWNGKVLERPMDGDKKVVLSGHIDARDGVLIVAGRYKVDMFDGQQWHSIVKPY</sequence>
<dbReference type="RefSeq" id="WP_130958797.1">
    <property type="nucleotide sequence ID" value="NZ_SITD01000021.1"/>
</dbReference>
<comment type="caution">
    <text evidence="1">The sequence shown here is derived from an EMBL/GenBank/DDBJ whole genome shotgun (WGS) entry which is preliminary data.</text>
</comment>
<dbReference type="AlphaFoldDB" id="A0A4V2J8C2"/>